<feature type="region of interest" description="Disordered" evidence="1">
    <location>
        <begin position="1"/>
        <end position="33"/>
    </location>
</feature>
<dbReference type="InterPro" id="IPR029289">
    <property type="entry name" value="COPR5"/>
</dbReference>
<evidence type="ECO:0000313" key="3">
    <source>
        <dbReference type="Proteomes" id="UP000631545"/>
    </source>
</evidence>
<accession>A0A851QUX8</accession>
<evidence type="ECO:0000313" key="2">
    <source>
        <dbReference type="EMBL" id="NXC81564.1"/>
    </source>
</evidence>
<evidence type="ECO:0000256" key="1">
    <source>
        <dbReference type="SAM" id="MobiDB-lite"/>
    </source>
</evidence>
<comment type="caution">
    <text evidence="2">The sequence shown here is derived from an EMBL/GenBank/DDBJ whole genome shotgun (WGS) entry which is preliminary data.</text>
</comment>
<keyword evidence="3" id="KW-1185">Reference proteome</keyword>
<feature type="non-terminal residue" evidence="2">
    <location>
        <position position="1"/>
    </location>
</feature>
<dbReference type="GO" id="GO:0042393">
    <property type="term" value="F:histone binding"/>
    <property type="evidence" value="ECO:0007669"/>
    <property type="project" value="InterPro"/>
</dbReference>
<organism evidence="2 3">
    <name type="scientific">Tychaedon coryphoeus</name>
    <name type="common">Karoo scrub-robin</name>
    <name type="synonym">Erythropygia coryphaeus</name>
    <dbReference type="NCBI Taxonomy" id="614051"/>
    <lineage>
        <taxon>Eukaryota</taxon>
        <taxon>Metazoa</taxon>
        <taxon>Chordata</taxon>
        <taxon>Craniata</taxon>
        <taxon>Vertebrata</taxon>
        <taxon>Euteleostomi</taxon>
        <taxon>Archelosauria</taxon>
        <taxon>Archosauria</taxon>
        <taxon>Dinosauria</taxon>
        <taxon>Saurischia</taxon>
        <taxon>Theropoda</taxon>
        <taxon>Coelurosauria</taxon>
        <taxon>Aves</taxon>
        <taxon>Neognathae</taxon>
        <taxon>Neoaves</taxon>
        <taxon>Telluraves</taxon>
        <taxon>Australaves</taxon>
        <taxon>Passeriformes</taxon>
        <taxon>Muscicapidae</taxon>
        <taxon>Cercotrichas</taxon>
    </lineage>
</organism>
<proteinExistence type="predicted"/>
<feature type="non-terminal residue" evidence="2">
    <location>
        <position position="92"/>
    </location>
</feature>
<name>A0A851QUX8_TYCCO</name>
<protein>
    <submittedName>
        <fullName evidence="2">COPRS protein</fullName>
    </submittedName>
</protein>
<dbReference type="Proteomes" id="UP000631545">
    <property type="component" value="Unassembled WGS sequence"/>
</dbReference>
<dbReference type="GO" id="GO:0005634">
    <property type="term" value="C:nucleus"/>
    <property type="evidence" value="ECO:0007669"/>
    <property type="project" value="InterPro"/>
</dbReference>
<dbReference type="AlphaFoldDB" id="A0A851QUX8"/>
<gene>
    <name evidence="2" type="primary">Coprs</name>
    <name evidence="2" type="ORF">CERCOR_R15035</name>
</gene>
<dbReference type="PANTHER" id="PTHR36461">
    <property type="entry name" value="COORDINATOR OF PRMT5 AND DIFFERENTIATION STIMULATOR"/>
    <property type="match status" value="1"/>
</dbReference>
<dbReference type="EMBL" id="WBND01000097">
    <property type="protein sequence ID" value="NXC81564.1"/>
    <property type="molecule type" value="Genomic_DNA"/>
</dbReference>
<feature type="compositionally biased region" description="Acidic residues" evidence="1">
    <location>
        <begin position="22"/>
        <end position="33"/>
    </location>
</feature>
<sequence length="92" mass="10581">NSQVSNIPESSGQQDASAHEVEDWDKELEESDCSPYDADDFSCGSFEENNLFSSFEWKNDWFYNPGCHHTPHFVFPPRVKTVEKGQFDDADE</sequence>
<dbReference type="Pfam" id="PF15340">
    <property type="entry name" value="COPR5"/>
    <property type="match status" value="1"/>
</dbReference>
<reference evidence="2" key="1">
    <citation type="submission" date="2019-09" db="EMBL/GenBank/DDBJ databases">
        <title>Bird 10,000 Genomes (B10K) Project - Family phase.</title>
        <authorList>
            <person name="Zhang G."/>
        </authorList>
    </citation>
    <scope>NUCLEOTIDE SEQUENCE</scope>
    <source>
        <strain evidence="2">OUT-0024</strain>
        <tissue evidence="2">Muscle</tissue>
    </source>
</reference>
<dbReference type="PANTHER" id="PTHR36461:SF1">
    <property type="entry name" value="COORDINATOR OF PRMT5 AND DIFFERENTIATION STIMULATOR"/>
    <property type="match status" value="1"/>
</dbReference>
<feature type="compositionally biased region" description="Polar residues" evidence="1">
    <location>
        <begin position="1"/>
        <end position="16"/>
    </location>
</feature>